<dbReference type="Gene3D" id="3.20.20.240">
    <property type="entry name" value="Methylmalonyl-CoA mutase"/>
    <property type="match status" value="1"/>
</dbReference>
<dbReference type="EMBL" id="VDCS01000003">
    <property type="protein sequence ID" value="TNJ46105.1"/>
    <property type="molecule type" value="Genomic_DNA"/>
</dbReference>
<name>A0A5C4SQN2_9FLAO</name>
<dbReference type="InterPro" id="IPR006099">
    <property type="entry name" value="MeMalonylCoA_mutase_a/b_cat"/>
</dbReference>
<dbReference type="SUPFAM" id="SSF51703">
    <property type="entry name" value="Cobalamin (vitamin B12)-dependent enzymes"/>
    <property type="match status" value="1"/>
</dbReference>
<dbReference type="PANTHER" id="PTHR48101:SF1">
    <property type="entry name" value="METHYLMALONYL-COA MUTASE, LARGE SUBUNIT"/>
    <property type="match status" value="1"/>
</dbReference>
<evidence type="ECO:0000313" key="3">
    <source>
        <dbReference type="Proteomes" id="UP000308713"/>
    </source>
</evidence>
<dbReference type="RefSeq" id="WP_139695120.1">
    <property type="nucleotide sequence ID" value="NZ_CP074074.1"/>
</dbReference>
<organism evidence="2 3">
    <name type="scientific">Allotamlana fucoidanivorans</name>
    <dbReference type="NCBI Taxonomy" id="2583814"/>
    <lineage>
        <taxon>Bacteria</taxon>
        <taxon>Pseudomonadati</taxon>
        <taxon>Bacteroidota</taxon>
        <taxon>Flavobacteriia</taxon>
        <taxon>Flavobacteriales</taxon>
        <taxon>Flavobacteriaceae</taxon>
        <taxon>Allotamlana</taxon>
    </lineage>
</organism>
<dbReference type="AlphaFoldDB" id="A0A5C4SQN2"/>
<protein>
    <submittedName>
        <fullName evidence="2">Methylmalonyl-CoA mutase</fullName>
    </submittedName>
</protein>
<dbReference type="PANTHER" id="PTHR48101">
    <property type="entry name" value="METHYLMALONYL-COA MUTASE, MITOCHONDRIAL-RELATED"/>
    <property type="match status" value="1"/>
</dbReference>
<dbReference type="GO" id="GO:0016866">
    <property type="term" value="F:intramolecular transferase activity"/>
    <property type="evidence" value="ECO:0007669"/>
    <property type="project" value="InterPro"/>
</dbReference>
<evidence type="ECO:0000313" key="2">
    <source>
        <dbReference type="EMBL" id="TNJ46105.1"/>
    </source>
</evidence>
<dbReference type="InterPro" id="IPR016176">
    <property type="entry name" value="Cbl-dep_enz_cat"/>
</dbReference>
<comment type="caution">
    <text evidence="2">The sequence shown here is derived from an EMBL/GenBank/DDBJ whole genome shotgun (WGS) entry which is preliminary data.</text>
</comment>
<dbReference type="CDD" id="cd03677">
    <property type="entry name" value="MM_CoA_mutase_beta"/>
    <property type="match status" value="1"/>
</dbReference>
<dbReference type="Proteomes" id="UP000308713">
    <property type="component" value="Unassembled WGS sequence"/>
</dbReference>
<dbReference type="Pfam" id="PF01642">
    <property type="entry name" value="MM_CoA_mutase"/>
    <property type="match status" value="1"/>
</dbReference>
<proteinExistence type="predicted"/>
<feature type="domain" description="Methylmalonyl-CoA mutase alpha/beta chain catalytic" evidence="1">
    <location>
        <begin position="147"/>
        <end position="416"/>
    </location>
</feature>
<dbReference type="GO" id="GO:0031419">
    <property type="term" value="F:cobalamin binding"/>
    <property type="evidence" value="ECO:0007669"/>
    <property type="project" value="InterPro"/>
</dbReference>
<reference evidence="2 3" key="1">
    <citation type="submission" date="2019-05" db="EMBL/GenBank/DDBJ databases">
        <title>Tamlana fucoidanivorans sp. nov., isolated from the surface of algae collected from Fujian province in China.</title>
        <authorList>
            <person name="Li J."/>
        </authorList>
    </citation>
    <scope>NUCLEOTIDE SEQUENCE [LARGE SCALE GENOMIC DNA]</scope>
    <source>
        <strain evidence="2 3">CW2-9</strain>
    </source>
</reference>
<gene>
    <name evidence="2" type="ORF">FGF67_03700</name>
</gene>
<evidence type="ECO:0000259" key="1">
    <source>
        <dbReference type="Pfam" id="PF01642"/>
    </source>
</evidence>
<keyword evidence="3" id="KW-1185">Reference proteome</keyword>
<accession>A0A5C4SQN2</accession>
<dbReference type="OrthoDB" id="9762378at2"/>
<sequence length="451" mass="51515">MTNGLFDEFNAISAKQWKQKIQFDLKGADYNKTLVWQSEEGISVKPFYHADDFSNAPIISKPYHTSFKIAQTIFVAHAEKSNAKALDALSRGAECIKFIIHSETIAINVLLKDIDTQKTPVYFELQFLSESFIQNLLKSVPKEGIYVQNDIIYNLSKKGNFFTNLKSDFSLFSSSVNQSKTVGVDASLYQNAGANIIQQLAYALAHANEYLNHLAPTHDIQFNFTIAIGSNYFFEIAKLKALRLLWDTLASEYKAPSRCQIFATPTKRNKTLYDYNNNMLRTTSECMSAILGGADMVSNLAYDAIYHKDNEFGERMARNQLLLLKYESYFDKVTNPSDGAYYIESITNQLAEKALELFKDIENQGGFLKQLKYGVIQRKIKESAHKEQQLFNHGEKTLIGSNKYINSKNHMKNELELYPFVKTNPRKTLIQPIIAKRLSEQLEQNRLKNEL</sequence>